<feature type="region of interest" description="Disordered" evidence="3">
    <location>
        <begin position="433"/>
        <end position="471"/>
    </location>
</feature>
<gene>
    <name evidence="4" type="ORF">K491DRAFT_763537</name>
</gene>
<reference evidence="4" key="1">
    <citation type="journal article" date="2020" name="Stud. Mycol.">
        <title>101 Dothideomycetes genomes: a test case for predicting lifestyles and emergence of pathogens.</title>
        <authorList>
            <person name="Haridas S."/>
            <person name="Albert R."/>
            <person name="Binder M."/>
            <person name="Bloem J."/>
            <person name="Labutti K."/>
            <person name="Salamov A."/>
            <person name="Andreopoulos B."/>
            <person name="Baker S."/>
            <person name="Barry K."/>
            <person name="Bills G."/>
            <person name="Bluhm B."/>
            <person name="Cannon C."/>
            <person name="Castanera R."/>
            <person name="Culley D."/>
            <person name="Daum C."/>
            <person name="Ezra D."/>
            <person name="Gonzalez J."/>
            <person name="Henrissat B."/>
            <person name="Kuo A."/>
            <person name="Liang C."/>
            <person name="Lipzen A."/>
            <person name="Lutzoni F."/>
            <person name="Magnuson J."/>
            <person name="Mondo S."/>
            <person name="Nolan M."/>
            <person name="Ohm R."/>
            <person name="Pangilinan J."/>
            <person name="Park H.-J."/>
            <person name="Ramirez L."/>
            <person name="Alfaro M."/>
            <person name="Sun H."/>
            <person name="Tritt A."/>
            <person name="Yoshinaga Y."/>
            <person name="Zwiers L.-H."/>
            <person name="Turgeon B."/>
            <person name="Goodwin S."/>
            <person name="Spatafora J."/>
            <person name="Crous P."/>
            <person name="Grigoriev I."/>
        </authorList>
    </citation>
    <scope>NUCLEOTIDE SEQUENCE</scope>
    <source>
        <strain evidence="4">CBS 122681</strain>
    </source>
</reference>
<feature type="compositionally biased region" description="Basic residues" evidence="3">
    <location>
        <begin position="41"/>
        <end position="55"/>
    </location>
</feature>
<dbReference type="EMBL" id="MU004591">
    <property type="protein sequence ID" value="KAF2647692.1"/>
    <property type="molecule type" value="Genomic_DNA"/>
</dbReference>
<evidence type="ECO:0000313" key="4">
    <source>
        <dbReference type="EMBL" id="KAF2647692.1"/>
    </source>
</evidence>
<keyword evidence="4" id="KW-0808">Transferase</keyword>
<dbReference type="GO" id="GO:0016740">
    <property type="term" value="F:transferase activity"/>
    <property type="evidence" value="ECO:0007669"/>
    <property type="project" value="UniProtKB-KW"/>
</dbReference>
<evidence type="ECO:0000256" key="3">
    <source>
        <dbReference type="SAM" id="MobiDB-lite"/>
    </source>
</evidence>
<feature type="region of interest" description="Disordered" evidence="3">
    <location>
        <begin position="23"/>
        <end position="102"/>
    </location>
</feature>
<comment type="similarity">
    <text evidence="1 2">Belongs to the eIF-2B alpha/beta/delta subunits family.</text>
</comment>
<feature type="compositionally biased region" description="Low complexity" evidence="3">
    <location>
        <begin position="57"/>
        <end position="72"/>
    </location>
</feature>
<dbReference type="Proteomes" id="UP000799324">
    <property type="component" value="Unassembled WGS sequence"/>
</dbReference>
<dbReference type="SUPFAM" id="SSF100950">
    <property type="entry name" value="NagB/RpiA/CoA transferase-like"/>
    <property type="match status" value="1"/>
</dbReference>
<accession>A0A6A6SJW3</accession>
<dbReference type="InterPro" id="IPR037171">
    <property type="entry name" value="NagB/RpiA_transferase-like"/>
</dbReference>
<keyword evidence="5" id="KW-1185">Reference proteome</keyword>
<dbReference type="Pfam" id="PF01008">
    <property type="entry name" value="IF-2B"/>
    <property type="match status" value="1"/>
</dbReference>
<evidence type="ECO:0000256" key="1">
    <source>
        <dbReference type="ARBA" id="ARBA00007251"/>
    </source>
</evidence>
<evidence type="ECO:0000313" key="5">
    <source>
        <dbReference type="Proteomes" id="UP000799324"/>
    </source>
</evidence>
<dbReference type="OrthoDB" id="206213at2759"/>
<name>A0A6A6SJW3_9PLEO</name>
<protein>
    <submittedName>
        <fullName evidence="4">Nagb/rpia/CoA transferase-like protein</fullName>
    </submittedName>
</protein>
<dbReference type="Gene3D" id="3.40.50.10470">
    <property type="entry name" value="Translation initiation factor eif-2b, domain 2"/>
    <property type="match status" value="1"/>
</dbReference>
<organism evidence="4 5">
    <name type="scientific">Lophiostoma macrostomum CBS 122681</name>
    <dbReference type="NCBI Taxonomy" id="1314788"/>
    <lineage>
        <taxon>Eukaryota</taxon>
        <taxon>Fungi</taxon>
        <taxon>Dikarya</taxon>
        <taxon>Ascomycota</taxon>
        <taxon>Pezizomycotina</taxon>
        <taxon>Dothideomycetes</taxon>
        <taxon>Pleosporomycetidae</taxon>
        <taxon>Pleosporales</taxon>
        <taxon>Lophiostomataceae</taxon>
        <taxon>Lophiostoma</taxon>
    </lineage>
</organism>
<dbReference type="InterPro" id="IPR042529">
    <property type="entry name" value="IF_2B-like_C"/>
</dbReference>
<dbReference type="AlphaFoldDB" id="A0A6A6SJW3"/>
<dbReference type="GO" id="GO:0019509">
    <property type="term" value="P:L-methionine salvage from methylthioadenosine"/>
    <property type="evidence" value="ECO:0007669"/>
    <property type="project" value="TreeGrafter"/>
</dbReference>
<feature type="compositionally biased region" description="Low complexity" evidence="3">
    <location>
        <begin position="23"/>
        <end position="37"/>
    </location>
</feature>
<dbReference type="PANTHER" id="PTHR43475">
    <property type="entry name" value="METHYLTHIORIBOSE-1-PHOSPHATE ISOMERASE"/>
    <property type="match status" value="1"/>
</dbReference>
<proteinExistence type="inferred from homology"/>
<evidence type="ECO:0000256" key="2">
    <source>
        <dbReference type="RuleBase" id="RU003814"/>
    </source>
</evidence>
<dbReference type="PANTHER" id="PTHR43475:SF3">
    <property type="entry name" value="TRANSLATION INITIATION FACTOR EIF-2B SUBUNIT FAMILY PROTEIN (AFU_ORTHOLOGUE AFUA_2G14290)"/>
    <property type="match status" value="1"/>
</dbReference>
<dbReference type="InterPro" id="IPR000649">
    <property type="entry name" value="IF-2B-related"/>
</dbReference>
<feature type="compositionally biased region" description="Basic and acidic residues" evidence="3">
    <location>
        <begin position="455"/>
        <end position="464"/>
    </location>
</feature>
<sequence>MLSPFHGPNTMDYSAYALLPRVSPSKSISPSLKSASPTVKRLFKKPSKFSLRRRQPSTSTSSSQTYGSIITSPLASPSKRVDPSEQPPTPPRSPAKENEEFESLLSSAVQELQEDYVSGARQMADSSLSNLASLIEAAADTARDREELWGMSARVAWELCGARPSMGAAITSVLLRSLNAIAQLWDTETTTASTAKTPTELARIAGYRIEQTLHERKDAGLRLGQHFSTYIRENILNVRPSPTTIPIPYNPTLEANRDGRTKHDTRRVHILTLSNSSTIRGAIQSLITTLSTAYLPPSYSPPSANPALLITVLESRPRCEGADMASQILNAISSTHSFLEGRVKLRVAPDCAVGSIMSPHGLQNPGFGGVNEDEDEDENEDVPVDILLLGADKISAKGDVSNKVGSLAAALCARHLSPNTQIIVASDTDKIAPPTHLLHSADSPKPSESASQVERVQHEHHPSEELSATWHKKSRESLGRAERDGTVQVHGEWFEWVPKEYIDVYVTDKGVLDREGVEEVALEVAELSRKIFGE</sequence>
<dbReference type="GO" id="GO:0046523">
    <property type="term" value="F:S-methyl-5-thioribose-1-phosphate isomerase activity"/>
    <property type="evidence" value="ECO:0007669"/>
    <property type="project" value="TreeGrafter"/>
</dbReference>